<evidence type="ECO:0000313" key="2">
    <source>
        <dbReference type="EMBL" id="KAE9387662.1"/>
    </source>
</evidence>
<feature type="region of interest" description="Disordered" evidence="1">
    <location>
        <begin position="157"/>
        <end position="226"/>
    </location>
</feature>
<evidence type="ECO:0000313" key="3">
    <source>
        <dbReference type="Proteomes" id="UP000799118"/>
    </source>
</evidence>
<gene>
    <name evidence="2" type="ORF">BT96DRAFT_927494</name>
</gene>
<dbReference type="Proteomes" id="UP000799118">
    <property type="component" value="Unassembled WGS sequence"/>
</dbReference>
<dbReference type="AlphaFoldDB" id="A0A6A4GPF3"/>
<keyword evidence="3" id="KW-1185">Reference proteome</keyword>
<evidence type="ECO:0000256" key="1">
    <source>
        <dbReference type="SAM" id="MobiDB-lite"/>
    </source>
</evidence>
<accession>A0A6A4GPF3</accession>
<sequence length="274" mass="30682">MAKNKELYANNPTYSRPLPKNLASKTSDMAKALFGLRLSLEEEKGSTELADFMKCKSALQGDVKHATSISMGQAKPEDFAQITVVRCGQGLCGAPYKFVKLKPTSADRVVLFQQFVRWLTQCQVFGKLETLKKIAPVIMKHDVVECHKIFQQIEDAIGSQRTSKRRPKPRSKHRHSSPAPANYHLDNRGTQSSPVKRKRSWDVIEISDDEPPPKNRNKVNPSDEDEVIFVDTIPIPRRSTKGKERAVESDVPSSPRIKGIVYISSEDEGEAALP</sequence>
<dbReference type="EMBL" id="ML769787">
    <property type="protein sequence ID" value="KAE9387662.1"/>
    <property type="molecule type" value="Genomic_DNA"/>
</dbReference>
<protein>
    <submittedName>
        <fullName evidence="2">Uncharacterized protein</fullName>
    </submittedName>
</protein>
<feature type="compositionally biased region" description="Basic residues" evidence="1">
    <location>
        <begin position="162"/>
        <end position="176"/>
    </location>
</feature>
<organism evidence="2 3">
    <name type="scientific">Gymnopus androsaceus JB14</name>
    <dbReference type="NCBI Taxonomy" id="1447944"/>
    <lineage>
        <taxon>Eukaryota</taxon>
        <taxon>Fungi</taxon>
        <taxon>Dikarya</taxon>
        <taxon>Basidiomycota</taxon>
        <taxon>Agaricomycotina</taxon>
        <taxon>Agaricomycetes</taxon>
        <taxon>Agaricomycetidae</taxon>
        <taxon>Agaricales</taxon>
        <taxon>Marasmiineae</taxon>
        <taxon>Omphalotaceae</taxon>
        <taxon>Gymnopus</taxon>
    </lineage>
</organism>
<proteinExistence type="predicted"/>
<name>A0A6A4GPF3_9AGAR</name>
<reference evidence="2" key="1">
    <citation type="journal article" date="2019" name="Environ. Microbiol.">
        <title>Fungal ecological strategies reflected in gene transcription - a case study of two litter decomposers.</title>
        <authorList>
            <person name="Barbi F."/>
            <person name="Kohler A."/>
            <person name="Barry K."/>
            <person name="Baskaran P."/>
            <person name="Daum C."/>
            <person name="Fauchery L."/>
            <person name="Ihrmark K."/>
            <person name="Kuo A."/>
            <person name="LaButti K."/>
            <person name="Lipzen A."/>
            <person name="Morin E."/>
            <person name="Grigoriev I.V."/>
            <person name="Henrissat B."/>
            <person name="Lindahl B."/>
            <person name="Martin F."/>
        </authorList>
    </citation>
    <scope>NUCLEOTIDE SEQUENCE</scope>
    <source>
        <strain evidence="2">JB14</strain>
    </source>
</reference>